<dbReference type="Gene3D" id="2.30.30.40">
    <property type="entry name" value="SH3 Domains"/>
    <property type="match status" value="1"/>
</dbReference>
<comment type="subcellular location">
    <subcellularLocation>
        <location evidence="1">Cytoplasm</location>
    </subcellularLocation>
</comment>
<feature type="region of interest" description="Disordered" evidence="7">
    <location>
        <begin position="243"/>
        <end position="270"/>
    </location>
</feature>
<dbReference type="GO" id="GO:0003779">
    <property type="term" value="F:actin binding"/>
    <property type="evidence" value="ECO:0007669"/>
    <property type="project" value="TreeGrafter"/>
</dbReference>
<dbReference type="KEGG" id="ccat:101449614"/>
<feature type="compositionally biased region" description="Polar residues" evidence="7">
    <location>
        <begin position="216"/>
        <end position="231"/>
    </location>
</feature>
<evidence type="ECO:0000256" key="2">
    <source>
        <dbReference type="ARBA" id="ARBA00006197"/>
    </source>
</evidence>
<reference evidence="9" key="1">
    <citation type="submission" date="2013-07" db="EMBL/GenBank/DDBJ databases">
        <authorList>
            <person name="Geib S."/>
        </authorList>
    </citation>
    <scope>NUCLEOTIDE SEQUENCE</scope>
</reference>
<dbReference type="InterPro" id="IPR011993">
    <property type="entry name" value="PH-like_dom_sf"/>
</dbReference>
<dbReference type="Pfam" id="PF00018">
    <property type="entry name" value="SH3_1"/>
    <property type="match status" value="1"/>
</dbReference>
<keyword evidence="9" id="KW-0808">Transferase</keyword>
<feature type="domain" description="SH3" evidence="8">
    <location>
        <begin position="631"/>
        <end position="690"/>
    </location>
</feature>
<dbReference type="SMART" id="SM00326">
    <property type="entry name" value="SH3"/>
    <property type="match status" value="1"/>
</dbReference>
<comment type="similarity">
    <text evidence="2">Belongs to the EPS8 family.</text>
</comment>
<keyword evidence="5" id="KW-0597">Phosphoprotein</keyword>
<dbReference type="Gene3D" id="2.30.29.30">
    <property type="entry name" value="Pleckstrin-homology domain (PH domain)/Phosphotyrosine-binding domain (PTB)"/>
    <property type="match status" value="1"/>
</dbReference>
<feature type="region of interest" description="Disordered" evidence="7">
    <location>
        <begin position="16"/>
        <end position="39"/>
    </location>
</feature>
<dbReference type="Pfam" id="PF08416">
    <property type="entry name" value="PTB"/>
    <property type="match status" value="1"/>
</dbReference>
<feature type="region of interest" description="Disordered" evidence="7">
    <location>
        <begin position="206"/>
        <end position="231"/>
    </location>
</feature>
<evidence type="ECO:0000259" key="8">
    <source>
        <dbReference type="PROSITE" id="PS50002"/>
    </source>
</evidence>
<proteinExistence type="evidence at transcript level"/>
<dbReference type="InterPro" id="IPR013625">
    <property type="entry name" value="PTB"/>
</dbReference>
<protein>
    <submittedName>
        <fullName evidence="9">Epidermal growth factor receptor kinase substrate 8</fullName>
    </submittedName>
</protein>
<gene>
    <name evidence="9" type="primary">EPS8</name>
</gene>
<accession>W8C3J8</accession>
<dbReference type="Pfam" id="PF22975">
    <property type="entry name" value="EPS8_2nd"/>
    <property type="match status" value="1"/>
</dbReference>
<dbReference type="SUPFAM" id="SSF50044">
    <property type="entry name" value="SH3-domain"/>
    <property type="match status" value="1"/>
</dbReference>
<keyword evidence="3 6" id="KW-0728">SH3 domain</keyword>
<evidence type="ECO:0000313" key="9">
    <source>
        <dbReference type="EMBL" id="JAB96459.1"/>
    </source>
</evidence>
<organism evidence="9">
    <name type="scientific">Ceratitis capitata</name>
    <name type="common">Mediterranean fruit fly</name>
    <name type="synonym">Tephritis capitata</name>
    <dbReference type="NCBI Taxonomy" id="7213"/>
    <lineage>
        <taxon>Eukaryota</taxon>
        <taxon>Metazoa</taxon>
        <taxon>Ecdysozoa</taxon>
        <taxon>Arthropoda</taxon>
        <taxon>Hexapoda</taxon>
        <taxon>Insecta</taxon>
        <taxon>Pterygota</taxon>
        <taxon>Neoptera</taxon>
        <taxon>Endopterygota</taxon>
        <taxon>Diptera</taxon>
        <taxon>Brachycera</taxon>
        <taxon>Muscomorpha</taxon>
        <taxon>Tephritoidea</taxon>
        <taxon>Tephritidae</taxon>
        <taxon>Ceratitis</taxon>
        <taxon>Ceratitis</taxon>
    </lineage>
</organism>
<dbReference type="PROSITE" id="PS50002">
    <property type="entry name" value="SH3"/>
    <property type="match status" value="1"/>
</dbReference>
<dbReference type="InterPro" id="IPR055093">
    <property type="entry name" value="EPS8_2nd"/>
</dbReference>
<name>W8C3J8_CERCA</name>
<dbReference type="InterPro" id="IPR033928">
    <property type="entry name" value="EPS8_PTB"/>
</dbReference>
<dbReference type="CDD" id="cd11764">
    <property type="entry name" value="SH3_Eps8"/>
    <property type="match status" value="1"/>
</dbReference>
<keyword evidence="9" id="KW-0418">Kinase</keyword>
<reference evidence="9" key="2">
    <citation type="journal article" date="2014" name="BMC Genomics">
        <title>A genomic perspective to assessing quality of mass-reared SIT flies used in Mediterranean fruit fly (Ceratitis capitata) eradication in California.</title>
        <authorList>
            <person name="Calla B."/>
            <person name="Hall B."/>
            <person name="Hou S."/>
            <person name="Geib S.M."/>
        </authorList>
    </citation>
    <scope>NUCLEOTIDE SEQUENCE</scope>
</reference>
<feature type="compositionally biased region" description="Basic and acidic residues" evidence="7">
    <location>
        <begin position="25"/>
        <end position="38"/>
    </location>
</feature>
<dbReference type="EMBL" id="GAMC01010095">
    <property type="protein sequence ID" value="JAB96460.1"/>
    <property type="molecule type" value="mRNA"/>
</dbReference>
<keyword evidence="9" id="KW-0675">Receptor</keyword>
<evidence type="ECO:0000256" key="4">
    <source>
        <dbReference type="ARBA" id="ARBA00022490"/>
    </source>
</evidence>
<dbReference type="GO" id="GO:0005886">
    <property type="term" value="C:plasma membrane"/>
    <property type="evidence" value="ECO:0007669"/>
    <property type="project" value="TreeGrafter"/>
</dbReference>
<dbReference type="InterPro" id="IPR001452">
    <property type="entry name" value="SH3_domain"/>
</dbReference>
<dbReference type="GO" id="GO:0016301">
    <property type="term" value="F:kinase activity"/>
    <property type="evidence" value="ECO:0007669"/>
    <property type="project" value="UniProtKB-KW"/>
</dbReference>
<dbReference type="GO" id="GO:0005737">
    <property type="term" value="C:cytoplasm"/>
    <property type="evidence" value="ECO:0007669"/>
    <property type="project" value="UniProtKB-SubCell"/>
</dbReference>
<evidence type="ECO:0000256" key="6">
    <source>
        <dbReference type="PROSITE-ProRule" id="PRU00192"/>
    </source>
</evidence>
<sequence>MAYHNSNSAAISGIGEELGSSEYSGDERDARNGDDRPKSSLNNKPIYLLEHLATFTVNKESGIVYPADGMRRLLQLEKTTGIWSQKMQLCLDYQWVLIMDYETGNIIERFPASLIQEPTAFTSADAMELYNNILVFIVSGGSGSRSEMHIFQSQSVSALYLVEDLKNLRNGKNVTQQRKSLLQQQQQLSSKSSFGASGAGFAKLSPASHRLHSHSEQQTQQNNTLIPSRNSVDQYGDLHVRNPLIDSSHARGGIGETDSDHGGLNDEISSISSDKYERDVTVLNHCFDDIEKFIARLQHVAAASRELERRRRNRKTKRKDPGEGLLTLRTRPPYEKEFIDIFAKFKLSFNLLAKLKAHIHDPNAPELVHFLFTPLALIVEASSDTYYDSHLPARVVNPLLTREAINLLINCVTSKETELWHSLGDCWVVPRDQWKNDVGSYHPVFMDGWSPDYLVIDELETMNTPSHINKRRFEAQINLNMIHAVYSDLNGGSGVTGDNNNISHPVLHIGQTEEYETNHYEREEKLIESASLSGGLDCGPGDLSTRSEISIDSIERSGGGGGGSHGLLINNKTADNIQALSTDRQKLRARDNARASTSGRINNLMTEYSGRDNTNNNEQLVEAWLDDLQTGGAKIVLVTYPRTANNDKELSVVRGEYLEVLDDTRKWWKARNIRGQIAHVPHTIVAPYNYGNEPASHQFYLQLHAQQQQKGYINYAQPRYTTNTILSDNIEVLRSQHTTNWIRNKHQGKKGEFRYF</sequence>
<feature type="region of interest" description="Disordered" evidence="7">
    <location>
        <begin position="305"/>
        <end position="326"/>
    </location>
</feature>
<dbReference type="InterPro" id="IPR035462">
    <property type="entry name" value="Eps8_SH3"/>
</dbReference>
<dbReference type="CDD" id="cd01210">
    <property type="entry name" value="PTB_EPS8"/>
    <property type="match status" value="1"/>
</dbReference>
<dbReference type="GO" id="GO:0035023">
    <property type="term" value="P:regulation of Rho protein signal transduction"/>
    <property type="evidence" value="ECO:0007669"/>
    <property type="project" value="TreeGrafter"/>
</dbReference>
<dbReference type="EMBL" id="GAMC01010096">
    <property type="protein sequence ID" value="JAB96459.1"/>
    <property type="molecule type" value="mRNA"/>
</dbReference>
<dbReference type="SUPFAM" id="SSF50729">
    <property type="entry name" value="PH domain-like"/>
    <property type="match status" value="1"/>
</dbReference>
<dbReference type="GO" id="GO:0007266">
    <property type="term" value="P:Rho protein signal transduction"/>
    <property type="evidence" value="ECO:0007669"/>
    <property type="project" value="TreeGrafter"/>
</dbReference>
<dbReference type="PANTHER" id="PTHR12287">
    <property type="entry name" value="EPIDERMAL GROWTH FACTOR RECEPTOR KINASE SUBSTRATE EPS8-RELATED PROTEIN"/>
    <property type="match status" value="1"/>
</dbReference>
<dbReference type="InterPro" id="IPR039801">
    <property type="entry name" value="EPS8-like"/>
</dbReference>
<keyword evidence="4" id="KW-0963">Cytoplasm</keyword>
<evidence type="ECO:0000256" key="3">
    <source>
        <dbReference type="ARBA" id="ARBA00022443"/>
    </source>
</evidence>
<dbReference type="InterPro" id="IPR036028">
    <property type="entry name" value="SH3-like_dom_sf"/>
</dbReference>
<dbReference type="FunFam" id="2.30.29.30:FF:000289">
    <property type="entry name" value="Epidermal growth factor receptor kinase substrate 8"/>
    <property type="match status" value="1"/>
</dbReference>
<evidence type="ECO:0000256" key="5">
    <source>
        <dbReference type="ARBA" id="ARBA00022553"/>
    </source>
</evidence>
<dbReference type="GeneID" id="101449614"/>
<dbReference type="AlphaFoldDB" id="W8C3J8"/>
<dbReference type="PANTHER" id="PTHR12287:SF23">
    <property type="entry name" value="AROUSER, ISOFORM A-RELATED"/>
    <property type="match status" value="1"/>
</dbReference>
<evidence type="ECO:0000256" key="7">
    <source>
        <dbReference type="SAM" id="MobiDB-lite"/>
    </source>
</evidence>
<dbReference type="OrthoDB" id="4680325at2759"/>
<evidence type="ECO:0000256" key="1">
    <source>
        <dbReference type="ARBA" id="ARBA00004496"/>
    </source>
</evidence>
<dbReference type="FunFam" id="2.30.30.40:FF:000183">
    <property type="entry name" value="Epidermal growth factor receptor kinase substrate 8"/>
    <property type="match status" value="1"/>
</dbReference>